<protein>
    <submittedName>
        <fullName evidence="1">Helix-turn-helix domain-containing protein</fullName>
    </submittedName>
</protein>
<dbReference type="Proteomes" id="UP000320551">
    <property type="component" value="Unassembled WGS sequence"/>
</dbReference>
<organism evidence="1 2">
    <name type="scientific">Microcystis aeruginosa Ma_QC_B_20070730_S2</name>
    <dbReference type="NCBI Taxonomy" id="2486256"/>
    <lineage>
        <taxon>Bacteria</taxon>
        <taxon>Bacillati</taxon>
        <taxon>Cyanobacteriota</taxon>
        <taxon>Cyanophyceae</taxon>
        <taxon>Oscillatoriophycideae</taxon>
        <taxon>Chroococcales</taxon>
        <taxon>Microcystaceae</taxon>
        <taxon>Microcystis</taxon>
    </lineage>
</organism>
<evidence type="ECO:0000313" key="1">
    <source>
        <dbReference type="EMBL" id="TRU19039.1"/>
    </source>
</evidence>
<proteinExistence type="predicted"/>
<sequence>MNKPHQLQPREHKLIALYCQCELGMTPRQFYEKWEVTHEQMAEICDRSLSTVRGWFKRGRHYRHPTPTDVRHLALMNFLLEHFEEIPATLWKQLCPSLDSLPRNR</sequence>
<dbReference type="AlphaFoldDB" id="A0A552DA02"/>
<gene>
    <name evidence="1" type="ORF">EWV80_19935</name>
</gene>
<accession>A0A552DA02</accession>
<name>A0A552DA02_MICAE</name>
<evidence type="ECO:0000313" key="2">
    <source>
        <dbReference type="Proteomes" id="UP000320551"/>
    </source>
</evidence>
<comment type="caution">
    <text evidence="1">The sequence shown here is derived from an EMBL/GenBank/DDBJ whole genome shotgun (WGS) entry which is preliminary data.</text>
</comment>
<dbReference type="EMBL" id="SFBK01000261">
    <property type="protein sequence ID" value="TRU19039.1"/>
    <property type="molecule type" value="Genomic_DNA"/>
</dbReference>
<reference evidence="1 2" key="1">
    <citation type="submission" date="2019-01" db="EMBL/GenBank/DDBJ databases">
        <title>Coherence of Microcystis species and biogeography revealed through population genomics.</title>
        <authorList>
            <person name="Perez-Carrascal O.M."/>
            <person name="Terrat Y."/>
            <person name="Giani A."/>
            <person name="Fortin N."/>
            <person name="Tromas N."/>
            <person name="Shapiro B.J."/>
        </authorList>
    </citation>
    <scope>NUCLEOTIDE SEQUENCE [LARGE SCALE GENOMIC DNA]</scope>
    <source>
        <strain evidence="1">Ma_QC_B_20070730_S2</strain>
    </source>
</reference>